<feature type="chain" id="PRO_5018248546" description="Ig-like domain-containing protein" evidence="1">
    <location>
        <begin position="24"/>
        <end position="122"/>
    </location>
</feature>
<accession>A0A3L9Z226</accession>
<comment type="caution">
    <text evidence="2">The sequence shown here is derived from an EMBL/GenBank/DDBJ whole genome shotgun (WGS) entry which is preliminary data.</text>
</comment>
<evidence type="ECO:0000313" key="2">
    <source>
        <dbReference type="EMBL" id="RMA66057.1"/>
    </source>
</evidence>
<reference evidence="2 3" key="1">
    <citation type="submission" date="2018-10" db="EMBL/GenBank/DDBJ databases">
        <title>Genomic Encyclopedia of Archaeal and Bacterial Type Strains, Phase II (KMG-II): from individual species to whole genera.</title>
        <authorList>
            <person name="Goeker M."/>
        </authorList>
    </citation>
    <scope>NUCLEOTIDE SEQUENCE [LARGE SCALE GENOMIC DNA]</scope>
    <source>
        <strain evidence="2 3">DSM 23424</strain>
    </source>
</reference>
<evidence type="ECO:0000256" key="1">
    <source>
        <dbReference type="SAM" id="SignalP"/>
    </source>
</evidence>
<keyword evidence="3" id="KW-1185">Reference proteome</keyword>
<dbReference type="OrthoDB" id="1495055at2"/>
<feature type="signal peptide" evidence="1">
    <location>
        <begin position="1"/>
        <end position="23"/>
    </location>
</feature>
<dbReference type="PROSITE" id="PS51257">
    <property type="entry name" value="PROKAR_LIPOPROTEIN"/>
    <property type="match status" value="1"/>
</dbReference>
<evidence type="ECO:0000313" key="3">
    <source>
        <dbReference type="Proteomes" id="UP000271339"/>
    </source>
</evidence>
<keyword evidence="1" id="KW-0732">Signal</keyword>
<proteinExistence type="predicted"/>
<organism evidence="2 3">
    <name type="scientific">Ulvibacter antarcticus</name>
    <dbReference type="NCBI Taxonomy" id="442714"/>
    <lineage>
        <taxon>Bacteria</taxon>
        <taxon>Pseudomonadati</taxon>
        <taxon>Bacteroidota</taxon>
        <taxon>Flavobacteriia</taxon>
        <taxon>Flavobacteriales</taxon>
        <taxon>Flavobacteriaceae</taxon>
        <taxon>Ulvibacter</taxon>
    </lineage>
</organism>
<dbReference type="AlphaFoldDB" id="A0A3L9Z226"/>
<dbReference type="EMBL" id="REFC01000011">
    <property type="protein sequence ID" value="RMA66057.1"/>
    <property type="molecule type" value="Genomic_DNA"/>
</dbReference>
<evidence type="ECO:0008006" key="4">
    <source>
        <dbReference type="Google" id="ProtNLM"/>
    </source>
</evidence>
<dbReference type="Proteomes" id="UP000271339">
    <property type="component" value="Unassembled WGS sequence"/>
</dbReference>
<dbReference type="RefSeq" id="WP_121906074.1">
    <property type="nucleotide sequence ID" value="NZ_REFC01000011.1"/>
</dbReference>
<sequence length="122" mass="13002">MLARKLFLVGTVLSLLFVGCNKGDDGDDTPPIEKGNLTFYINDVFPCAIINIGISNANGTYTTAQLNGSSVNPGTPSCNETISVTIPDLPYDVYTWFATCDTDTQSGPVSINSSCFVIKLNP</sequence>
<gene>
    <name evidence="2" type="ORF">BXY75_0475</name>
</gene>
<name>A0A3L9Z226_9FLAO</name>
<protein>
    <recommendedName>
        <fullName evidence="4">Ig-like domain-containing protein</fullName>
    </recommendedName>
</protein>